<protein>
    <submittedName>
        <fullName evidence="3">Uncharacterized protein</fullName>
    </submittedName>
</protein>
<feature type="compositionally biased region" description="Acidic residues" evidence="2">
    <location>
        <begin position="70"/>
        <end position="91"/>
    </location>
</feature>
<dbReference type="PANTHER" id="PTHR33063">
    <property type="entry name" value="OS02G0583500 PROTEIN"/>
    <property type="match status" value="1"/>
</dbReference>
<proteinExistence type="predicted"/>
<feature type="coiled-coil region" evidence="1">
    <location>
        <begin position="493"/>
        <end position="527"/>
    </location>
</feature>
<feature type="region of interest" description="Disordered" evidence="2">
    <location>
        <begin position="36"/>
        <end position="115"/>
    </location>
</feature>
<feature type="compositionally biased region" description="Basic and acidic residues" evidence="2">
    <location>
        <begin position="54"/>
        <end position="69"/>
    </location>
</feature>
<keyword evidence="4" id="KW-1185">Reference proteome</keyword>
<reference evidence="3" key="1">
    <citation type="submission" date="2020-05" db="EMBL/GenBank/DDBJ databases">
        <title>WGS assembly of Panicum virgatum.</title>
        <authorList>
            <person name="Lovell J.T."/>
            <person name="Jenkins J."/>
            <person name="Shu S."/>
            <person name="Juenger T.E."/>
            <person name="Schmutz J."/>
        </authorList>
    </citation>
    <scope>NUCLEOTIDE SEQUENCE</scope>
    <source>
        <strain evidence="3">AP13</strain>
    </source>
</reference>
<dbReference type="Proteomes" id="UP000823388">
    <property type="component" value="Chromosome 4N"/>
</dbReference>
<dbReference type="Pfam" id="PF03004">
    <property type="entry name" value="Transposase_24"/>
    <property type="match status" value="1"/>
</dbReference>
<feature type="region of interest" description="Disordered" evidence="2">
    <location>
        <begin position="128"/>
        <end position="180"/>
    </location>
</feature>
<feature type="compositionally biased region" description="Low complexity" evidence="2">
    <location>
        <begin position="160"/>
        <end position="170"/>
    </location>
</feature>
<comment type="caution">
    <text evidence="3">The sequence shown here is derived from an EMBL/GenBank/DDBJ whole genome shotgun (WGS) entry which is preliminary data.</text>
</comment>
<gene>
    <name evidence="3" type="ORF">PVAP13_4NG145171</name>
</gene>
<dbReference type="AlphaFoldDB" id="A0A8T0T365"/>
<evidence type="ECO:0000256" key="2">
    <source>
        <dbReference type="SAM" id="MobiDB-lite"/>
    </source>
</evidence>
<evidence type="ECO:0000313" key="4">
    <source>
        <dbReference type="Proteomes" id="UP000823388"/>
    </source>
</evidence>
<name>A0A8T0T365_PANVG</name>
<sequence length="537" mass="60136">MMATKDGQKIPQGPAMLLPVEKYRLEQCMANNARLRQLGLPPYNPNGTITPANSKDKNKTKQRYRKDPDYDPLQDDTGEQDDAGEQDSFDDEIAKGSKTSKVTKRQTSDAAPIRVKFCSRSHKRVYAAATPTTTTGPSSNRSISLPDASLSPSDIHVPPSSHSASHSAGSKTVGPVDQDDGVDAIMHVDGHNNLGTIDGLDLHDDNNTMVAGADVIAPPVGDNLMTNEGGQELWNRGVNMGHGLNRMNRSHRAKLPIVIPEGQIRPVVPFIVAKYATEINITVRNHVPMLTHWKLYKHRPVVIETFLRILRAKFNIDTNDAVVKNGCLEMMKSAVRQQRHNLKKDFFDPFPLHLVTKTSPVKSTSNDEWIALVEMWKNPKKMEACQKNKDNRGKVLLHQTTGSRSYPVFAENLKDQDEEEDKEHDAFELFQMCHFSKKKTEMETQLAAQPTEGEQPKSVLQVVANVLERNNKKSVFLQNVGMQTKRPRLSAQLEAEKRENAELRLIVSNQREQMEGLSNKQVELEAKLDLALGQNRP</sequence>
<dbReference type="EMBL" id="CM029044">
    <property type="protein sequence ID" value="KAG2606112.1"/>
    <property type="molecule type" value="Genomic_DNA"/>
</dbReference>
<organism evidence="3 4">
    <name type="scientific">Panicum virgatum</name>
    <name type="common">Blackwell switchgrass</name>
    <dbReference type="NCBI Taxonomy" id="38727"/>
    <lineage>
        <taxon>Eukaryota</taxon>
        <taxon>Viridiplantae</taxon>
        <taxon>Streptophyta</taxon>
        <taxon>Embryophyta</taxon>
        <taxon>Tracheophyta</taxon>
        <taxon>Spermatophyta</taxon>
        <taxon>Magnoliopsida</taxon>
        <taxon>Liliopsida</taxon>
        <taxon>Poales</taxon>
        <taxon>Poaceae</taxon>
        <taxon>PACMAD clade</taxon>
        <taxon>Panicoideae</taxon>
        <taxon>Panicodae</taxon>
        <taxon>Paniceae</taxon>
        <taxon>Panicinae</taxon>
        <taxon>Panicum</taxon>
        <taxon>Panicum sect. Hiantes</taxon>
    </lineage>
</organism>
<dbReference type="InterPro" id="IPR004252">
    <property type="entry name" value="Probable_transposase_24"/>
</dbReference>
<evidence type="ECO:0000313" key="3">
    <source>
        <dbReference type="EMBL" id="KAG2606112.1"/>
    </source>
</evidence>
<dbReference type="PANTHER" id="PTHR33063:SF13">
    <property type="entry name" value="OS02G0583500 PROTEIN"/>
    <property type="match status" value="1"/>
</dbReference>
<evidence type="ECO:0000256" key="1">
    <source>
        <dbReference type="SAM" id="Coils"/>
    </source>
</evidence>
<keyword evidence="1" id="KW-0175">Coiled coil</keyword>
<accession>A0A8T0T365</accession>